<dbReference type="Gene3D" id="1.10.530.10">
    <property type="match status" value="1"/>
</dbReference>
<dbReference type="EMBL" id="BAABBN010000004">
    <property type="protein sequence ID" value="GAA3921344.1"/>
    <property type="molecule type" value="Genomic_DNA"/>
</dbReference>
<reference evidence="6" key="1">
    <citation type="journal article" date="2019" name="Int. J. Syst. Evol. Microbiol.">
        <title>The Global Catalogue of Microorganisms (GCM) 10K type strain sequencing project: providing services to taxonomists for standard genome sequencing and annotation.</title>
        <authorList>
            <consortium name="The Broad Institute Genomics Platform"/>
            <consortium name="The Broad Institute Genome Sequencing Center for Infectious Disease"/>
            <person name="Wu L."/>
            <person name="Ma J."/>
        </authorList>
    </citation>
    <scope>NUCLEOTIDE SEQUENCE [LARGE SCALE GENOMIC DNA]</scope>
    <source>
        <strain evidence="6">JCM 17551</strain>
    </source>
</reference>
<feature type="signal peptide" evidence="2">
    <location>
        <begin position="1"/>
        <end position="22"/>
    </location>
</feature>
<dbReference type="SUPFAM" id="SSF53955">
    <property type="entry name" value="Lysozyme-like"/>
    <property type="match status" value="1"/>
</dbReference>
<dbReference type="InterPro" id="IPR008258">
    <property type="entry name" value="Transglycosylase_SLT_dom_1"/>
</dbReference>
<evidence type="ECO:0000313" key="5">
    <source>
        <dbReference type="EMBL" id="GAA3921344.1"/>
    </source>
</evidence>
<dbReference type="Pfam" id="PF01464">
    <property type="entry name" value="SLT"/>
    <property type="match status" value="1"/>
</dbReference>
<proteinExistence type="inferred from homology"/>
<comment type="caution">
    <text evidence="5">The sequence shown here is derived from an EMBL/GenBank/DDBJ whole genome shotgun (WGS) entry which is preliminary data.</text>
</comment>
<comment type="similarity">
    <text evidence="1">Belongs to the transglycosylase Slt family.</text>
</comment>
<dbReference type="PROSITE" id="PS00922">
    <property type="entry name" value="TRANSGLYCOSYLASE"/>
    <property type="match status" value="1"/>
</dbReference>
<dbReference type="PANTHER" id="PTHR37423">
    <property type="entry name" value="SOLUBLE LYTIC MUREIN TRANSGLYCOSYLASE-RELATED"/>
    <property type="match status" value="1"/>
</dbReference>
<gene>
    <name evidence="5" type="primary">mltC_1</name>
    <name evidence="5" type="ORF">GCM10022277_16460</name>
</gene>
<dbReference type="CDD" id="cd16893">
    <property type="entry name" value="LT_MltC_MltE"/>
    <property type="match status" value="1"/>
</dbReference>
<keyword evidence="2" id="KW-0732">Signal</keyword>
<name>A0ABP7MHR0_9GAMM</name>
<dbReference type="InterPro" id="IPR000189">
    <property type="entry name" value="Transglyc_AS"/>
</dbReference>
<organism evidence="5 6">
    <name type="scientific">Litoribacillus peritrichatus</name>
    <dbReference type="NCBI Taxonomy" id="718191"/>
    <lineage>
        <taxon>Bacteria</taxon>
        <taxon>Pseudomonadati</taxon>
        <taxon>Pseudomonadota</taxon>
        <taxon>Gammaproteobacteria</taxon>
        <taxon>Oceanospirillales</taxon>
        <taxon>Oceanospirillaceae</taxon>
        <taxon>Litoribacillus</taxon>
    </lineage>
</organism>
<dbReference type="Pfam" id="PF11873">
    <property type="entry name" value="Mltc_N"/>
    <property type="match status" value="1"/>
</dbReference>
<protein>
    <submittedName>
        <fullName evidence="5">Membrane-bound lytic murein transglycosylase MltC</fullName>
    </submittedName>
</protein>
<dbReference type="PANTHER" id="PTHR37423:SF2">
    <property type="entry name" value="MEMBRANE-BOUND LYTIC MUREIN TRANSGLYCOSYLASE C"/>
    <property type="match status" value="1"/>
</dbReference>
<evidence type="ECO:0000259" key="3">
    <source>
        <dbReference type="Pfam" id="PF01464"/>
    </source>
</evidence>
<feature type="chain" id="PRO_5047521966" evidence="2">
    <location>
        <begin position="23"/>
        <end position="421"/>
    </location>
</feature>
<feature type="domain" description="Murein transglycosylase-C N-terminal" evidence="4">
    <location>
        <begin position="56"/>
        <end position="123"/>
    </location>
</feature>
<dbReference type="RefSeq" id="WP_344797368.1">
    <property type="nucleotide sequence ID" value="NZ_BAABBN010000004.1"/>
</dbReference>
<sequence length="421" mass="47086">MSKRLLTALTTLSILCSPQIHALSEFEQFKQQHLSEAKQYKAEQTDEFKAYVKANKQAFKQYKAELATVWGKDVTISGKTNWVTHTEDLTTRQEVDFKKEEIRITMIADKNISNDQINKDIEKQLALLSETSVDAAQKADPISQRVAEIVKNQNLKPNLPPLTEPDLKPVITLTENPAGSTQAKEEIRTIIQTAKIIKKPAPKPIITQPIISQPTATKPASKPTAKDKQRIVVTIPMPKVAVSSKAGRYKTPVKNSSEKWKIDSALVLAVIHTESSFNPMARSHIPAYGLMQIVPRSAGQDASALIYGNSKMLSSHYLYTPNKNINVGTAYLHILDKRYLRKIKNPESRLYCTIAAYNTGAGNVARAFTGKTSVTKAASKINAMTPFQVYNHLLRNLPHNETKDYLKRVASRYEAYKKQSI</sequence>
<dbReference type="InterPro" id="IPR023346">
    <property type="entry name" value="Lysozyme-like_dom_sf"/>
</dbReference>
<dbReference type="Proteomes" id="UP001501565">
    <property type="component" value="Unassembled WGS sequence"/>
</dbReference>
<dbReference type="InterPro" id="IPR024570">
    <property type="entry name" value="Murein_transglycosylaseC_N"/>
</dbReference>
<keyword evidence="6" id="KW-1185">Reference proteome</keyword>
<evidence type="ECO:0000313" key="6">
    <source>
        <dbReference type="Proteomes" id="UP001501565"/>
    </source>
</evidence>
<feature type="domain" description="Transglycosylase SLT" evidence="3">
    <location>
        <begin position="254"/>
        <end position="373"/>
    </location>
</feature>
<accession>A0ABP7MHR0</accession>
<evidence type="ECO:0000259" key="4">
    <source>
        <dbReference type="Pfam" id="PF11873"/>
    </source>
</evidence>
<evidence type="ECO:0000256" key="1">
    <source>
        <dbReference type="ARBA" id="ARBA00007734"/>
    </source>
</evidence>
<evidence type="ECO:0000256" key="2">
    <source>
        <dbReference type="SAM" id="SignalP"/>
    </source>
</evidence>